<dbReference type="GO" id="GO:0001726">
    <property type="term" value="C:ruffle"/>
    <property type="evidence" value="ECO:0007669"/>
    <property type="project" value="TreeGrafter"/>
</dbReference>
<feature type="domain" description="Inositol polyphosphate-related phosphatase" evidence="2">
    <location>
        <begin position="99"/>
        <end position="391"/>
    </location>
</feature>
<comment type="caution">
    <text evidence="3">The sequence shown here is derived from an EMBL/GenBank/DDBJ whole genome shotgun (WGS) entry which is preliminary data.</text>
</comment>
<dbReference type="Proteomes" id="UP000494206">
    <property type="component" value="Unassembled WGS sequence"/>
</dbReference>
<dbReference type="AlphaFoldDB" id="A0A8S1EX72"/>
<dbReference type="GO" id="GO:0005886">
    <property type="term" value="C:plasma membrane"/>
    <property type="evidence" value="ECO:0007669"/>
    <property type="project" value="TreeGrafter"/>
</dbReference>
<evidence type="ECO:0000259" key="2">
    <source>
        <dbReference type="SMART" id="SM00128"/>
    </source>
</evidence>
<dbReference type="GO" id="GO:0046856">
    <property type="term" value="P:phosphatidylinositol dephosphorylation"/>
    <property type="evidence" value="ECO:0007669"/>
    <property type="project" value="InterPro"/>
</dbReference>
<dbReference type="GO" id="GO:0004439">
    <property type="term" value="F:phosphatidylinositol-4,5-bisphosphate 5-phosphatase activity"/>
    <property type="evidence" value="ECO:0007669"/>
    <property type="project" value="TreeGrafter"/>
</dbReference>
<evidence type="ECO:0000313" key="3">
    <source>
        <dbReference type="EMBL" id="CAB3406312.1"/>
    </source>
</evidence>
<dbReference type="InterPro" id="IPR036691">
    <property type="entry name" value="Endo/exonu/phosph_ase_sf"/>
</dbReference>
<sequence length="392" mass="44378">MRQKNVPEGDHPNAISTTSSSSTHNERNSRQPPWVRSSSQPAATATASANNGTRRSSFMEVSDGNWTYCYDSSNNGPQITGFGNVPIVSYEDIAKMPDRRLRVASITWNINEKPVKILEHLANKLRDAYDEIDGDIVAISLQEIPSTATMFHEDALKILEPVFTSHSLYISHRAWAQMSIVFIRKQHLRYAIQPQVTFIPSGAMAKPVRTKGAIAVCLRIYQRWLVLIGCHLSHATSQQRVQDYTKIIKTLRFAALKKFHAHGNDDIFSSDAVLWSGDLNFRVTVENTVDWHHADAVDAAVIERIIEEEELATLRSKGVAFAEFAEPPIRFAPTHKFEPDTDAYVKKRIPSFTDRVLFWARNSEWLQSIKYDSIRGPCPSDHKPVFATFWLV</sequence>
<feature type="compositionally biased region" description="Basic and acidic residues" evidence="1">
    <location>
        <begin position="1"/>
        <end position="11"/>
    </location>
</feature>
<feature type="compositionally biased region" description="Polar residues" evidence="1">
    <location>
        <begin position="14"/>
        <end position="23"/>
    </location>
</feature>
<evidence type="ECO:0000256" key="1">
    <source>
        <dbReference type="SAM" id="MobiDB-lite"/>
    </source>
</evidence>
<dbReference type="InterPro" id="IPR000300">
    <property type="entry name" value="IPPc"/>
</dbReference>
<dbReference type="SUPFAM" id="SSF56219">
    <property type="entry name" value="DNase I-like"/>
    <property type="match status" value="1"/>
</dbReference>
<dbReference type="SMART" id="SM00128">
    <property type="entry name" value="IPPc"/>
    <property type="match status" value="1"/>
</dbReference>
<reference evidence="3 4" key="1">
    <citation type="submission" date="2020-04" db="EMBL/GenBank/DDBJ databases">
        <authorList>
            <person name="Laetsch R D."/>
            <person name="Stevens L."/>
            <person name="Kumar S."/>
            <person name="Blaxter L. M."/>
        </authorList>
    </citation>
    <scope>NUCLEOTIDE SEQUENCE [LARGE SCALE GENOMIC DNA]</scope>
</reference>
<proteinExistence type="predicted"/>
<dbReference type="EMBL" id="CADEPM010000005">
    <property type="protein sequence ID" value="CAB3406312.1"/>
    <property type="molecule type" value="Genomic_DNA"/>
</dbReference>
<keyword evidence="4" id="KW-1185">Reference proteome</keyword>
<dbReference type="GO" id="GO:0005737">
    <property type="term" value="C:cytoplasm"/>
    <property type="evidence" value="ECO:0007669"/>
    <property type="project" value="TreeGrafter"/>
</dbReference>
<dbReference type="OrthoDB" id="2248459at2759"/>
<organism evidence="3 4">
    <name type="scientific">Caenorhabditis bovis</name>
    <dbReference type="NCBI Taxonomy" id="2654633"/>
    <lineage>
        <taxon>Eukaryota</taxon>
        <taxon>Metazoa</taxon>
        <taxon>Ecdysozoa</taxon>
        <taxon>Nematoda</taxon>
        <taxon>Chromadorea</taxon>
        <taxon>Rhabditida</taxon>
        <taxon>Rhabditina</taxon>
        <taxon>Rhabditomorpha</taxon>
        <taxon>Rhabditoidea</taxon>
        <taxon>Rhabditidae</taxon>
        <taxon>Peloderinae</taxon>
        <taxon>Caenorhabditis</taxon>
    </lineage>
</organism>
<protein>
    <recommendedName>
        <fullName evidence="2">Inositol polyphosphate-related phosphatase domain-containing protein</fullName>
    </recommendedName>
</protein>
<dbReference type="PANTHER" id="PTHR11200">
    <property type="entry name" value="INOSITOL 5-PHOSPHATASE"/>
    <property type="match status" value="1"/>
</dbReference>
<feature type="region of interest" description="Disordered" evidence="1">
    <location>
        <begin position="1"/>
        <end position="56"/>
    </location>
</feature>
<dbReference type="PANTHER" id="PTHR11200:SF275">
    <property type="entry name" value="LD06095P"/>
    <property type="match status" value="1"/>
</dbReference>
<dbReference type="Pfam" id="PF22669">
    <property type="entry name" value="Exo_endo_phos2"/>
    <property type="match status" value="1"/>
</dbReference>
<dbReference type="Gene3D" id="3.60.10.10">
    <property type="entry name" value="Endonuclease/exonuclease/phosphatase"/>
    <property type="match status" value="1"/>
</dbReference>
<gene>
    <name evidence="3" type="ORF">CBOVIS_LOCUS8398</name>
</gene>
<name>A0A8S1EX72_9PELO</name>
<feature type="compositionally biased region" description="Low complexity" evidence="1">
    <location>
        <begin position="37"/>
        <end position="49"/>
    </location>
</feature>
<accession>A0A8S1EX72</accession>
<dbReference type="InterPro" id="IPR046985">
    <property type="entry name" value="IP5"/>
</dbReference>
<evidence type="ECO:0000313" key="4">
    <source>
        <dbReference type="Proteomes" id="UP000494206"/>
    </source>
</evidence>